<proteinExistence type="inferred from homology"/>
<evidence type="ECO:0000313" key="6">
    <source>
        <dbReference type="EMBL" id="OAY54224.1"/>
    </source>
</evidence>
<feature type="binding site" evidence="5">
    <location>
        <position position="377"/>
    </location>
    <ligand>
        <name>Fe cation</name>
        <dbReference type="ChEBI" id="CHEBI:24875"/>
        <note>catalytic</note>
    </ligand>
</feature>
<keyword evidence="4 5" id="KW-0408">Iron</keyword>
<evidence type="ECO:0000256" key="1">
    <source>
        <dbReference type="ARBA" id="ARBA00006787"/>
    </source>
</evidence>
<dbReference type="InterPro" id="IPR004294">
    <property type="entry name" value="Carotenoid_Oase"/>
</dbReference>
<reference evidence="6" key="1">
    <citation type="submission" date="2016-02" db="EMBL/GenBank/DDBJ databases">
        <title>WGS assembly of Manihot esculenta.</title>
        <authorList>
            <person name="Bredeson J.V."/>
            <person name="Prochnik S.E."/>
            <person name="Lyons J.B."/>
            <person name="Schmutz J."/>
            <person name="Grimwood J."/>
            <person name="Vrebalov J."/>
            <person name="Bart R.S."/>
            <person name="Amuge T."/>
            <person name="Ferguson M.E."/>
            <person name="Green R."/>
            <person name="Putnam N."/>
            <person name="Stites J."/>
            <person name="Rounsley S."/>
            <person name="Rokhsar D.S."/>
        </authorList>
    </citation>
    <scope>NUCLEOTIDE SEQUENCE [LARGE SCALE GENOMIC DNA]</scope>
    <source>
        <tissue evidence="6">Leaf</tissue>
    </source>
</reference>
<dbReference type="PANTHER" id="PTHR10543:SF111">
    <property type="entry name" value="CAROTENOID 9,10(9',10')-CLEAVAGE DIOXYGENASE 1-LIKE"/>
    <property type="match status" value="1"/>
</dbReference>
<protein>
    <submittedName>
        <fullName evidence="6">Uncharacterized protein</fullName>
    </submittedName>
</protein>
<feature type="binding site" evidence="5">
    <location>
        <position position="600"/>
    </location>
    <ligand>
        <name>Fe cation</name>
        <dbReference type="ChEBI" id="CHEBI:24875"/>
        <note>catalytic</note>
    </ligand>
</feature>
<dbReference type="EMBL" id="CM004389">
    <property type="protein sequence ID" value="OAY54224.1"/>
    <property type="molecule type" value="Genomic_DNA"/>
</dbReference>
<keyword evidence="2 5" id="KW-0479">Metal-binding</keyword>
<dbReference type="GO" id="GO:0016121">
    <property type="term" value="P:carotene catabolic process"/>
    <property type="evidence" value="ECO:0000318"/>
    <property type="project" value="GO_Central"/>
</dbReference>
<name>A0A2C9W4Y2_MANES</name>
<dbReference type="PANTHER" id="PTHR10543">
    <property type="entry name" value="BETA-CAROTENE DIOXYGENASE"/>
    <property type="match status" value="1"/>
</dbReference>
<dbReference type="GO" id="GO:0010436">
    <property type="term" value="F:carotenoid dioxygenase activity"/>
    <property type="evidence" value="ECO:0000318"/>
    <property type="project" value="GO_Central"/>
</dbReference>
<feature type="binding site" evidence="5">
    <location>
        <position position="313"/>
    </location>
    <ligand>
        <name>Fe cation</name>
        <dbReference type="ChEBI" id="CHEBI:24875"/>
        <note>catalytic</note>
    </ligand>
</feature>
<dbReference type="GO" id="GO:0046872">
    <property type="term" value="F:metal ion binding"/>
    <property type="evidence" value="ECO:0007669"/>
    <property type="project" value="UniProtKB-KW"/>
</dbReference>
<feature type="binding site" evidence="5">
    <location>
        <position position="264"/>
    </location>
    <ligand>
        <name>Fe cation</name>
        <dbReference type="ChEBI" id="CHEBI:24875"/>
        <note>catalytic</note>
    </ligand>
</feature>
<organism evidence="6">
    <name type="scientific">Manihot esculenta</name>
    <name type="common">Cassava</name>
    <name type="synonym">Jatropha manihot</name>
    <dbReference type="NCBI Taxonomy" id="3983"/>
    <lineage>
        <taxon>Eukaryota</taxon>
        <taxon>Viridiplantae</taxon>
        <taxon>Streptophyta</taxon>
        <taxon>Embryophyta</taxon>
        <taxon>Tracheophyta</taxon>
        <taxon>Spermatophyta</taxon>
        <taxon>Magnoliopsida</taxon>
        <taxon>eudicotyledons</taxon>
        <taxon>Gunneridae</taxon>
        <taxon>Pentapetalae</taxon>
        <taxon>rosids</taxon>
        <taxon>fabids</taxon>
        <taxon>Malpighiales</taxon>
        <taxon>Euphorbiaceae</taxon>
        <taxon>Crotonoideae</taxon>
        <taxon>Manihoteae</taxon>
        <taxon>Manihot</taxon>
    </lineage>
</organism>
<comment type="cofactor">
    <cofactor evidence="5">
        <name>Fe(2+)</name>
        <dbReference type="ChEBI" id="CHEBI:29033"/>
    </cofactor>
    <text evidence="5">Binds 1 Fe(2+) ion per subunit.</text>
</comment>
<gene>
    <name evidence="6" type="ORF">MANES_03G057900</name>
</gene>
<evidence type="ECO:0000256" key="4">
    <source>
        <dbReference type="ARBA" id="ARBA00023004"/>
    </source>
</evidence>
<dbReference type="Pfam" id="PF03055">
    <property type="entry name" value="RPE65"/>
    <property type="match status" value="1"/>
</dbReference>
<keyword evidence="3" id="KW-0223">Dioxygenase</keyword>
<evidence type="ECO:0000256" key="2">
    <source>
        <dbReference type="ARBA" id="ARBA00022723"/>
    </source>
</evidence>
<keyword evidence="3" id="KW-0560">Oxidoreductase</keyword>
<accession>A0A2C9W4Y2</accession>
<dbReference type="GO" id="GO:0009570">
    <property type="term" value="C:chloroplast stroma"/>
    <property type="evidence" value="ECO:0000318"/>
    <property type="project" value="GO_Central"/>
</dbReference>
<comment type="similarity">
    <text evidence="1">Belongs to the carotenoid oxygenase family.</text>
</comment>
<evidence type="ECO:0000256" key="3">
    <source>
        <dbReference type="ARBA" id="ARBA00022964"/>
    </source>
</evidence>
<evidence type="ECO:0000256" key="5">
    <source>
        <dbReference type="PIRSR" id="PIRSR604294-1"/>
    </source>
</evidence>
<sequence length="611" mass="68625">MAFSPVALQVNGSAFKPFSSPSFHQLKTSLSSTFKWDQPFYKELQKLPMKMNLPKTMIKNISVRMLETFVDSMFEFVDQPWLPSQSNFAPVEEIGEAVEVTWIEGKIPTDFPEGVYVRNGSNNLFGGLQSAVSVFGRSNQVWVEGEGMLHALYFEKDSDGKWSIFYKNKFVETESYKKERQRDKPTFLPTVEGDSLAVSAAILLNMMRYGLPTKNYQNINAFVHSGKLYTTTDNYPALEIDMHTLESLDNWDFNGAWKGPFTSHPKVAPGSGELVTMGVDGQKPYCVIGVVSVDGRKLLHKVDIGFNRGVLSHEIGVTQNYNVIIDHPLVLDLTRIIKGDQLLKYDSKGKSRIGVMPRYGDKNSIKWFEVEPNCTFHLVNCFEDGDEVVVVRGCRASTSIIPGPDWGEDKFEWFSRGFNFSKFTEYDADDSEENGYLFHQVHEWRLNMATGTVDEKSLTGTEFSMDFPFINGAFTGLKHKYGYTQVIDSLASSTSGVTKFGRLAKLCFEEGQRSTVPEGEKTCGGQIKVEYHKLEENVFCTGAAFVPKSGGDEEDDGFIVTHVHNEMSNVSQVLIIDAKKFESQPIATINLPNRVPYGFHGIFISMPPEQA</sequence>
<dbReference type="AlphaFoldDB" id="A0A2C9W4Y2"/>